<keyword evidence="1" id="KW-0677">Repeat</keyword>
<accession>A0A0K3CCE1</accession>
<dbReference type="GO" id="GO:0000981">
    <property type="term" value="F:DNA-binding transcription factor activity, RNA polymerase II-specific"/>
    <property type="evidence" value="ECO:0007669"/>
    <property type="project" value="TreeGrafter"/>
</dbReference>
<dbReference type="GO" id="GO:0045944">
    <property type="term" value="P:positive regulation of transcription by RNA polymerase II"/>
    <property type="evidence" value="ECO:0007669"/>
    <property type="project" value="TreeGrafter"/>
</dbReference>
<name>A0A0K3CCE1_RHOTO</name>
<dbReference type="CDD" id="cd00167">
    <property type="entry name" value="SANT"/>
    <property type="match status" value="2"/>
</dbReference>
<dbReference type="EMBL" id="CWKI01000006">
    <property type="protein sequence ID" value="CTR07404.1"/>
    <property type="molecule type" value="Genomic_DNA"/>
</dbReference>
<evidence type="ECO:0000313" key="6">
    <source>
        <dbReference type="EMBL" id="CTR07404.1"/>
    </source>
</evidence>
<reference evidence="6 7" key="1">
    <citation type="submission" date="2015-07" db="EMBL/GenBank/DDBJ databases">
        <authorList>
            <person name="Cajimat M.N.B."/>
            <person name="Milazzo M.L."/>
            <person name="Fulhorst C.F."/>
        </authorList>
    </citation>
    <scope>NUCLEOTIDE SEQUENCE [LARGE SCALE GENOMIC DNA]</scope>
    <source>
        <strain evidence="6">Single colony</strain>
    </source>
</reference>
<dbReference type="InterPro" id="IPR017930">
    <property type="entry name" value="Myb_dom"/>
</dbReference>
<feature type="compositionally biased region" description="Polar residues" evidence="3">
    <location>
        <begin position="717"/>
        <end position="727"/>
    </location>
</feature>
<feature type="region of interest" description="Disordered" evidence="3">
    <location>
        <begin position="799"/>
        <end position="833"/>
    </location>
</feature>
<organism evidence="6 7">
    <name type="scientific">Rhodotorula toruloides</name>
    <name type="common">Yeast</name>
    <name type="synonym">Rhodosporidium toruloides</name>
    <dbReference type="NCBI Taxonomy" id="5286"/>
    <lineage>
        <taxon>Eukaryota</taxon>
        <taxon>Fungi</taxon>
        <taxon>Dikarya</taxon>
        <taxon>Basidiomycota</taxon>
        <taxon>Pucciniomycotina</taxon>
        <taxon>Microbotryomycetes</taxon>
        <taxon>Sporidiobolales</taxon>
        <taxon>Sporidiobolaceae</taxon>
        <taxon>Rhodotorula</taxon>
    </lineage>
</organism>
<protein>
    <submittedName>
        <fullName evidence="6">BY PROTMAP: gi|472585203|gb|EMS22769.1| transcriptional activator Myb [Rhodosporidium toruloides NP11] gi|647400030|emb|CDR45123.1| RHTO0S10e05248g1_1 [Rhodosporidium toruloides]</fullName>
    </submittedName>
</protein>
<feature type="domain" description="HTH myb-type" evidence="5">
    <location>
        <begin position="55"/>
        <end position="110"/>
    </location>
</feature>
<dbReference type="InterPro" id="IPR009057">
    <property type="entry name" value="Homeodomain-like_sf"/>
</dbReference>
<feature type="region of interest" description="Disordered" evidence="3">
    <location>
        <begin position="323"/>
        <end position="346"/>
    </location>
</feature>
<dbReference type="PROSITE" id="PS51294">
    <property type="entry name" value="HTH_MYB"/>
    <property type="match status" value="2"/>
</dbReference>
<gene>
    <name evidence="6" type="primary">FGENESH: predicted gene_6.187</name>
    <name evidence="6" type="ORF">BN2166_0032650</name>
</gene>
<proteinExistence type="predicted"/>
<dbReference type="PANTHER" id="PTHR45614:SF25">
    <property type="entry name" value="MYB PROTEIN"/>
    <property type="match status" value="1"/>
</dbReference>
<sequence length="885" mass="93899">MAATPRWTEEDDLKLRLVLEEADGKASWGEVVKRAFPDGKHAKKDCQDRWKVLSKPKPIKGPWTPEEDAQLEALVAKYGSEKWVSISEEMPTRSGKQCRERWHNHLDPSIKKGNWTVEEDALIREMYARMGPRWAEMAKHLPGRPDNAIKNYWNAQQAREKRDRSRSQTSISLGTIDNVTVAKARASAAAAAVTAAAAAASARGEAPLPMPPTMCRTASSSSLNGGARFAPYARSASMHKTRSESVSSLAGFTALRPAQSVEAFDFAAQPQRPAQMYRSHSIAAFQHPALQTTPMQPYGLTGADPDATEVLAPQQQIAFPQQHEGAPVTPARYRRPHANSSPPLPTGLHNFSYISDASSAASGRPGAVFQPMHQAVEVAEAWSGHPAVQGTIITPSGRVQPVLARLQIEDQSPAASSLSSAYDSPVQQLSSSSSFTYYPDSSFASPLEPVDPAQHQFMATNGFAMLPAGELVFDPSMAGGEDVPLHPQAPLAPLSQAQAQEGMHVFPTSSAGPYIHPSHQLHTLEEHQTYSHAATTPSSTAPSPYLANTPFDQTATISVDQYGQVVSPAYTTSSIATPASTTHSPHDSGYAASLGMQDPSHTPQQTPVLAQDSTFAPQDLSQEQYGIAGSAPRPALSRRHTGSSTFLQRDNSPSDPNSALQHSSLASAASSRTSTPASMHRHTPSLPSLPFEPPKGSRRPSVSSTRPAMHGRHRSYSRPTPYTTNTTSPFSAASLASNPPPLPLPRHASVSSLAAPIDLASSSSIALSRTASMPGGYFPSSAPMAKVYSSPMSELSGRFGEGLHLSSSSSASSTPSPSSVHPLGAGPTASLPRSAASVSLGDLIREEEQRIHHGVESQAGLGVGLGRSTSGGLTVDANGRAVLPL</sequence>
<dbReference type="GO" id="GO:0000978">
    <property type="term" value="F:RNA polymerase II cis-regulatory region sequence-specific DNA binding"/>
    <property type="evidence" value="ECO:0007669"/>
    <property type="project" value="TreeGrafter"/>
</dbReference>
<feature type="domain" description="Myb-like" evidence="4">
    <location>
        <begin position="6"/>
        <end position="54"/>
    </location>
</feature>
<dbReference type="SUPFAM" id="SSF46689">
    <property type="entry name" value="Homeodomain-like"/>
    <property type="match status" value="2"/>
</dbReference>
<dbReference type="Gene3D" id="1.10.10.60">
    <property type="entry name" value="Homeodomain-like"/>
    <property type="match status" value="2"/>
</dbReference>
<evidence type="ECO:0000259" key="4">
    <source>
        <dbReference type="PROSITE" id="PS50090"/>
    </source>
</evidence>
<dbReference type="AlphaFoldDB" id="A0A0K3CCE1"/>
<feature type="domain" description="HTH myb-type" evidence="5">
    <location>
        <begin position="111"/>
        <end position="161"/>
    </location>
</feature>
<evidence type="ECO:0000313" key="7">
    <source>
        <dbReference type="Proteomes" id="UP000199069"/>
    </source>
</evidence>
<feature type="compositionally biased region" description="Low complexity" evidence="3">
    <location>
        <begin position="658"/>
        <end position="678"/>
    </location>
</feature>
<feature type="compositionally biased region" description="Low complexity" evidence="3">
    <location>
        <begin position="728"/>
        <end position="737"/>
    </location>
</feature>
<evidence type="ECO:0000259" key="5">
    <source>
        <dbReference type="PROSITE" id="PS51294"/>
    </source>
</evidence>
<keyword evidence="7" id="KW-1185">Reference proteome</keyword>
<evidence type="ECO:0000256" key="3">
    <source>
        <dbReference type="SAM" id="MobiDB-lite"/>
    </source>
</evidence>
<feature type="domain" description="Myb-like" evidence="4">
    <location>
        <begin position="55"/>
        <end position="106"/>
    </location>
</feature>
<dbReference type="GO" id="GO:0000278">
    <property type="term" value="P:mitotic cell cycle"/>
    <property type="evidence" value="ECO:0007669"/>
    <property type="project" value="TreeGrafter"/>
</dbReference>
<keyword evidence="2" id="KW-0238">DNA-binding</keyword>
<dbReference type="PANTHER" id="PTHR45614">
    <property type="entry name" value="MYB PROTEIN-RELATED"/>
    <property type="match status" value="1"/>
</dbReference>
<dbReference type="InterPro" id="IPR001005">
    <property type="entry name" value="SANT/Myb"/>
</dbReference>
<feature type="domain" description="Myb-like" evidence="4">
    <location>
        <begin position="107"/>
        <end position="157"/>
    </location>
</feature>
<feature type="compositionally biased region" description="Polar residues" evidence="3">
    <location>
        <begin position="642"/>
        <end position="657"/>
    </location>
</feature>
<dbReference type="Pfam" id="PF00249">
    <property type="entry name" value="Myb_DNA-binding"/>
    <property type="match status" value="2"/>
</dbReference>
<dbReference type="SMART" id="SM00717">
    <property type="entry name" value="SANT"/>
    <property type="match status" value="3"/>
</dbReference>
<evidence type="ECO:0000256" key="1">
    <source>
        <dbReference type="ARBA" id="ARBA00022737"/>
    </source>
</evidence>
<dbReference type="PROSITE" id="PS50090">
    <property type="entry name" value="MYB_LIKE"/>
    <property type="match status" value="3"/>
</dbReference>
<dbReference type="Proteomes" id="UP000199069">
    <property type="component" value="Unassembled WGS sequence"/>
</dbReference>
<dbReference type="FunFam" id="1.10.10.60:FF:000010">
    <property type="entry name" value="Transcriptional activator Myb isoform A"/>
    <property type="match status" value="1"/>
</dbReference>
<feature type="region of interest" description="Disordered" evidence="3">
    <location>
        <begin position="629"/>
        <end position="743"/>
    </location>
</feature>
<feature type="compositionally biased region" description="Low complexity" evidence="3">
    <location>
        <begin position="806"/>
        <end position="819"/>
    </location>
</feature>
<feature type="region of interest" description="Disordered" evidence="3">
    <location>
        <begin position="575"/>
        <end position="607"/>
    </location>
</feature>
<dbReference type="InterPro" id="IPR050560">
    <property type="entry name" value="MYB_TF"/>
</dbReference>
<evidence type="ECO:0000256" key="2">
    <source>
        <dbReference type="ARBA" id="ARBA00023125"/>
    </source>
</evidence>
<dbReference type="GO" id="GO:0005634">
    <property type="term" value="C:nucleus"/>
    <property type="evidence" value="ECO:0007669"/>
    <property type="project" value="TreeGrafter"/>
</dbReference>
<dbReference type="STRING" id="5286.A0A0K3CCE1"/>